<feature type="transmembrane region" description="Helical" evidence="1">
    <location>
        <begin position="228"/>
        <end position="250"/>
    </location>
</feature>
<dbReference type="Proteomes" id="UP001501495">
    <property type="component" value="Unassembled WGS sequence"/>
</dbReference>
<protein>
    <submittedName>
        <fullName evidence="2">Uncharacterized protein</fullName>
    </submittedName>
</protein>
<keyword evidence="1" id="KW-0472">Membrane</keyword>
<sequence length="600" mass="62605">MRPTDWHEVFGFDDPTPGDPWVIRSAAYRFRQVGERAASAEGTLRGLLGDQAITTWIGEAGETFRTHSSDLPHQLRQVGDSYRLGAEALDWWADRLEEHQRVADHQLVLGREARDAVAAAHARLADADGAVTTAALAPALAASTVPSADDVATARDQLRSAQDAQRRAAALVDDAEARLRAARMLAADAGEARRRDAATTARRIHEAADAGIAPRSRWEKFKDGAAKVWHAVVAVCKVVVAVLAIVVLIIGGPLAWVLLAASLVLLADALIRYAQGEGSLLDVGLALLGCIPGTRGLTTLGELSAAMRAGGALGALSHVAGAGKNAVVALAATAQALRRGLVPGLKAAAVVLGGERALAFPQLRTTLVEAMRALVSVDHQFSGVAAKARAFQGADSFPGRDVFSNVVIDAGQRLEMGYPGVSGFAAPAGNAAAHGHSASGVWEGLQVGPNVYDYRPSVITLQVERPIPAAGGTTLANPQYGAGGTYQYYIDLPKVMNSGAVSVVGTHGDVHLLTGNAGDIEGVTSALEQLHTNGHLHLTPLHDAGHPAPGITYQDEVRYHPDQFAAPDLAEIAIGRDLQQSAPLVLGVVRGAGLVGVETR</sequence>
<evidence type="ECO:0000256" key="1">
    <source>
        <dbReference type="SAM" id="Phobius"/>
    </source>
</evidence>
<keyword evidence="1" id="KW-0812">Transmembrane</keyword>
<evidence type="ECO:0000313" key="2">
    <source>
        <dbReference type="EMBL" id="GAA4129538.1"/>
    </source>
</evidence>
<accession>A0ABP7Y284</accession>
<organism evidence="2 3">
    <name type="scientific">Nocardioides fonticola</name>
    <dbReference type="NCBI Taxonomy" id="450363"/>
    <lineage>
        <taxon>Bacteria</taxon>
        <taxon>Bacillati</taxon>
        <taxon>Actinomycetota</taxon>
        <taxon>Actinomycetes</taxon>
        <taxon>Propionibacteriales</taxon>
        <taxon>Nocardioidaceae</taxon>
        <taxon>Nocardioides</taxon>
    </lineage>
</organism>
<dbReference type="RefSeq" id="WP_344735513.1">
    <property type="nucleotide sequence ID" value="NZ_BAAAZH010000036.1"/>
</dbReference>
<keyword evidence="3" id="KW-1185">Reference proteome</keyword>
<keyword evidence="1" id="KW-1133">Transmembrane helix</keyword>
<name>A0ABP7Y284_9ACTN</name>
<comment type="caution">
    <text evidence="2">The sequence shown here is derived from an EMBL/GenBank/DDBJ whole genome shotgun (WGS) entry which is preliminary data.</text>
</comment>
<reference evidence="3" key="1">
    <citation type="journal article" date="2019" name="Int. J. Syst. Evol. Microbiol.">
        <title>The Global Catalogue of Microorganisms (GCM) 10K type strain sequencing project: providing services to taxonomists for standard genome sequencing and annotation.</title>
        <authorList>
            <consortium name="The Broad Institute Genomics Platform"/>
            <consortium name="The Broad Institute Genome Sequencing Center for Infectious Disease"/>
            <person name="Wu L."/>
            <person name="Ma J."/>
        </authorList>
    </citation>
    <scope>NUCLEOTIDE SEQUENCE [LARGE SCALE GENOMIC DNA]</scope>
    <source>
        <strain evidence="3">JCM 16703</strain>
    </source>
</reference>
<gene>
    <name evidence="2" type="ORF">GCM10022215_42180</name>
</gene>
<dbReference type="EMBL" id="BAAAZH010000036">
    <property type="protein sequence ID" value="GAA4129538.1"/>
    <property type="molecule type" value="Genomic_DNA"/>
</dbReference>
<evidence type="ECO:0000313" key="3">
    <source>
        <dbReference type="Proteomes" id="UP001501495"/>
    </source>
</evidence>
<proteinExistence type="predicted"/>